<accession>A0A9W8LPJ1</accession>
<dbReference type="Proteomes" id="UP001140172">
    <property type="component" value="Unassembled WGS sequence"/>
</dbReference>
<feature type="region of interest" description="Disordered" evidence="1">
    <location>
        <begin position="1"/>
        <end position="96"/>
    </location>
</feature>
<dbReference type="Pfam" id="PF11901">
    <property type="entry name" value="DM9"/>
    <property type="match status" value="1"/>
</dbReference>
<reference evidence="2" key="1">
    <citation type="submission" date="2022-07" db="EMBL/GenBank/DDBJ databases">
        <title>Phylogenomic reconstructions and comparative analyses of Kickxellomycotina fungi.</title>
        <authorList>
            <person name="Reynolds N.K."/>
            <person name="Stajich J.E."/>
            <person name="Barry K."/>
            <person name="Grigoriev I.V."/>
            <person name="Crous P."/>
            <person name="Smith M.E."/>
        </authorList>
    </citation>
    <scope>NUCLEOTIDE SEQUENCE</scope>
    <source>
        <strain evidence="2">BCRC 34489</strain>
    </source>
</reference>
<gene>
    <name evidence="2" type="ORF">GGI15_000755</name>
</gene>
<dbReference type="InterPro" id="IPR006616">
    <property type="entry name" value="DM9_repeat"/>
</dbReference>
<proteinExistence type="predicted"/>
<comment type="caution">
    <text evidence="2">The sequence shown here is derived from an EMBL/GenBank/DDBJ whole genome shotgun (WGS) entry which is preliminary data.</text>
</comment>
<dbReference type="OrthoDB" id="2142040at2759"/>
<feature type="compositionally biased region" description="Gly residues" evidence="1">
    <location>
        <begin position="50"/>
        <end position="62"/>
    </location>
</feature>
<sequence length="250" mass="26081">MNNNNNNNQQHGMGGGHFGQGPPPGRYPQQQQHQGPPGMGPGGFAPPQGHGPGPNMGPGSGPGPNMRPGPGPGPGPNMGQGYGGTGGPGGHQERGANANRGLHWVSASNGNIPPQAVQGGVEKDGTPLFVARAMYKGGLHPGKAGPHIQDGGCAIGWGHKEVNVSEYQVLCGDASQLRWVNQTKELVIQGFKPVDAGHEETGEPLYIAKTLYEGSQQLGKCAPHIKHGMSFPYGHKERTTDKYMVLAYTN</sequence>
<feature type="compositionally biased region" description="Gly residues" evidence="1">
    <location>
        <begin position="76"/>
        <end position="90"/>
    </location>
</feature>
<feature type="compositionally biased region" description="Low complexity" evidence="1">
    <location>
        <begin position="1"/>
        <end position="11"/>
    </location>
</feature>
<dbReference type="EMBL" id="JANBUM010000024">
    <property type="protein sequence ID" value="KAJ2787390.1"/>
    <property type="molecule type" value="Genomic_DNA"/>
</dbReference>
<dbReference type="AlphaFoldDB" id="A0A9W8LPJ1"/>
<name>A0A9W8LPJ1_9FUNG</name>
<evidence type="ECO:0000313" key="3">
    <source>
        <dbReference type="Proteomes" id="UP001140172"/>
    </source>
</evidence>
<dbReference type="PANTHER" id="PTHR31649:SF1">
    <property type="entry name" value="FARNESOIC ACID O-METHYL TRANSFERASE DOMAIN-CONTAINING PROTEIN"/>
    <property type="match status" value="1"/>
</dbReference>
<organism evidence="2 3">
    <name type="scientific">Coemansia interrupta</name>
    <dbReference type="NCBI Taxonomy" id="1126814"/>
    <lineage>
        <taxon>Eukaryota</taxon>
        <taxon>Fungi</taxon>
        <taxon>Fungi incertae sedis</taxon>
        <taxon>Zoopagomycota</taxon>
        <taxon>Kickxellomycotina</taxon>
        <taxon>Kickxellomycetes</taxon>
        <taxon>Kickxellales</taxon>
        <taxon>Kickxellaceae</taxon>
        <taxon>Coemansia</taxon>
    </lineage>
</organism>
<feature type="compositionally biased region" description="Pro residues" evidence="1">
    <location>
        <begin position="65"/>
        <end position="75"/>
    </location>
</feature>
<feature type="compositionally biased region" description="Low complexity" evidence="1">
    <location>
        <begin position="27"/>
        <end position="36"/>
    </location>
</feature>
<evidence type="ECO:0000313" key="2">
    <source>
        <dbReference type="EMBL" id="KAJ2787390.1"/>
    </source>
</evidence>
<keyword evidence="3" id="KW-1185">Reference proteome</keyword>
<protein>
    <submittedName>
        <fullName evidence="2">Uncharacterized protein</fullName>
    </submittedName>
</protein>
<dbReference type="PANTHER" id="PTHR31649">
    <property type="entry name" value="AGAP009604-PA"/>
    <property type="match status" value="1"/>
</dbReference>
<evidence type="ECO:0000256" key="1">
    <source>
        <dbReference type="SAM" id="MobiDB-lite"/>
    </source>
</evidence>
<dbReference type="SMART" id="SM00696">
    <property type="entry name" value="DM9"/>
    <property type="match status" value="2"/>
</dbReference>